<name>A0ABS1D312_9PROT</name>
<gene>
    <name evidence="2" type="ORF">CKO45_22600</name>
</gene>
<evidence type="ECO:0000313" key="3">
    <source>
        <dbReference type="Proteomes" id="UP000697995"/>
    </source>
</evidence>
<evidence type="ECO:0000256" key="1">
    <source>
        <dbReference type="SAM" id="Phobius"/>
    </source>
</evidence>
<evidence type="ECO:0000313" key="2">
    <source>
        <dbReference type="EMBL" id="MBK1661010.1"/>
    </source>
</evidence>
<dbReference type="EMBL" id="NRSG01000240">
    <property type="protein sequence ID" value="MBK1661010.1"/>
    <property type="molecule type" value="Genomic_DNA"/>
</dbReference>
<comment type="caution">
    <text evidence="2">The sequence shown here is derived from an EMBL/GenBank/DDBJ whole genome shotgun (WGS) entry which is preliminary data.</text>
</comment>
<keyword evidence="1" id="KW-1133">Transmembrane helix</keyword>
<sequence>MLGAGLVLGWSSAQAEIVIRVQQAGANIRATASGSLTTDAFGVPGPAVFTTARVAPGQGFILVGDSGTPAAPLSHLRYFATSSAPIAAFGAGGVRVADSAAGDLVGLALGTNGTDNFASFLVPETYVSDAALRGSATWLNTDFAGLGLLTGQWLFSAPTDAGSQELRLIIGGTVPVPAPGGLALFVLAFGGLVAARRRAA</sequence>
<keyword evidence="1" id="KW-0812">Transmembrane</keyword>
<keyword evidence="3" id="KW-1185">Reference proteome</keyword>
<protein>
    <recommendedName>
        <fullName evidence="4">PEP-CTERM protein-sorting domain-containing protein</fullName>
    </recommendedName>
</protein>
<reference evidence="2 3" key="1">
    <citation type="journal article" date="2020" name="Microorganisms">
        <title>Osmotic Adaptation and Compatible Solute Biosynthesis of Phototrophic Bacteria as Revealed from Genome Analyses.</title>
        <authorList>
            <person name="Imhoff J.F."/>
            <person name="Rahn T."/>
            <person name="Kunzel S."/>
            <person name="Keller A."/>
            <person name="Neulinger S.C."/>
        </authorList>
    </citation>
    <scope>NUCLEOTIDE SEQUENCE [LARGE SCALE GENOMIC DNA]</scope>
    <source>
        <strain evidence="2 3">DSM 15382</strain>
    </source>
</reference>
<organism evidence="2 3">
    <name type="scientific">Paracraurococcus ruber</name>
    <dbReference type="NCBI Taxonomy" id="77675"/>
    <lineage>
        <taxon>Bacteria</taxon>
        <taxon>Pseudomonadati</taxon>
        <taxon>Pseudomonadota</taxon>
        <taxon>Alphaproteobacteria</taxon>
        <taxon>Acetobacterales</taxon>
        <taxon>Roseomonadaceae</taxon>
        <taxon>Paracraurococcus</taxon>
    </lineage>
</organism>
<dbReference type="Proteomes" id="UP000697995">
    <property type="component" value="Unassembled WGS sequence"/>
</dbReference>
<feature type="transmembrane region" description="Helical" evidence="1">
    <location>
        <begin position="176"/>
        <end position="195"/>
    </location>
</feature>
<proteinExistence type="predicted"/>
<keyword evidence="1" id="KW-0472">Membrane</keyword>
<accession>A0ABS1D312</accession>
<evidence type="ECO:0008006" key="4">
    <source>
        <dbReference type="Google" id="ProtNLM"/>
    </source>
</evidence>